<sequence length="82" mass="8779">MLPATVLSFATKGLGESSPNCGLKTGVSGFRKTSEETIQDSEDSLGHGRSKPSVAHEKGGIREGEDLPERNPEEPKNNQNKN</sequence>
<accession>A0A7T8KKP8</accession>
<name>A0A7T8KKP8_CALRO</name>
<dbReference type="EMBL" id="CP045891">
    <property type="protein sequence ID" value="QQP57722.1"/>
    <property type="molecule type" value="Genomic_DNA"/>
</dbReference>
<gene>
    <name evidence="2" type="ORF">FKW44_002806</name>
</gene>
<feature type="compositionally biased region" description="Basic and acidic residues" evidence="1">
    <location>
        <begin position="54"/>
        <end position="76"/>
    </location>
</feature>
<dbReference type="Proteomes" id="UP000595437">
    <property type="component" value="Chromosome 2"/>
</dbReference>
<feature type="region of interest" description="Disordered" evidence="1">
    <location>
        <begin position="11"/>
        <end position="82"/>
    </location>
</feature>
<dbReference type="AlphaFoldDB" id="A0A7T8KKP8"/>
<evidence type="ECO:0000313" key="2">
    <source>
        <dbReference type="EMBL" id="QQP57722.1"/>
    </source>
</evidence>
<proteinExistence type="predicted"/>
<protein>
    <submittedName>
        <fullName evidence="2">Uncharacterized protein</fullName>
    </submittedName>
</protein>
<keyword evidence="3" id="KW-1185">Reference proteome</keyword>
<reference evidence="3" key="1">
    <citation type="submission" date="2021-01" db="EMBL/GenBank/DDBJ databases">
        <title>Caligus Genome Assembly.</title>
        <authorList>
            <person name="Gallardo-Escarate C."/>
        </authorList>
    </citation>
    <scope>NUCLEOTIDE SEQUENCE [LARGE SCALE GENOMIC DNA]</scope>
</reference>
<evidence type="ECO:0000313" key="3">
    <source>
        <dbReference type="Proteomes" id="UP000595437"/>
    </source>
</evidence>
<organism evidence="2 3">
    <name type="scientific">Caligus rogercresseyi</name>
    <name type="common">Sea louse</name>
    <dbReference type="NCBI Taxonomy" id="217165"/>
    <lineage>
        <taxon>Eukaryota</taxon>
        <taxon>Metazoa</taxon>
        <taxon>Ecdysozoa</taxon>
        <taxon>Arthropoda</taxon>
        <taxon>Crustacea</taxon>
        <taxon>Multicrustacea</taxon>
        <taxon>Hexanauplia</taxon>
        <taxon>Copepoda</taxon>
        <taxon>Siphonostomatoida</taxon>
        <taxon>Caligidae</taxon>
        <taxon>Caligus</taxon>
    </lineage>
</organism>
<evidence type="ECO:0000256" key="1">
    <source>
        <dbReference type="SAM" id="MobiDB-lite"/>
    </source>
</evidence>